<comment type="cofactor">
    <cofactor evidence="2">
        <name>a divalent metal cation</name>
        <dbReference type="ChEBI" id="CHEBI:60240"/>
    </cofactor>
</comment>
<dbReference type="GO" id="GO:0016787">
    <property type="term" value="F:hydrolase activity"/>
    <property type="evidence" value="ECO:0007669"/>
    <property type="project" value="UniProtKB-UniRule"/>
</dbReference>
<keyword evidence="2" id="KW-0479">Metal-binding</keyword>
<feature type="domain" description="Calcineurin-like phosphoesterase" evidence="3">
    <location>
        <begin position="1"/>
        <end position="156"/>
    </location>
</feature>
<evidence type="ECO:0000259" key="3">
    <source>
        <dbReference type="Pfam" id="PF12850"/>
    </source>
</evidence>
<evidence type="ECO:0000256" key="2">
    <source>
        <dbReference type="RuleBase" id="RU362039"/>
    </source>
</evidence>
<protein>
    <recommendedName>
        <fullName evidence="2">Phosphoesterase</fullName>
        <ecNumber evidence="2">3.1.4.-</ecNumber>
    </recommendedName>
</protein>
<dbReference type="InterPro" id="IPR000979">
    <property type="entry name" value="Phosphodiesterase_MJ0936/Vps29"/>
</dbReference>
<keyword evidence="5" id="KW-1185">Reference proteome</keyword>
<comment type="similarity">
    <text evidence="1 2">Belongs to the metallophosphoesterase superfamily. YfcE family.</text>
</comment>
<dbReference type="Proteomes" id="UP000006365">
    <property type="component" value="Chromosome"/>
</dbReference>
<dbReference type="InterPro" id="IPR024654">
    <property type="entry name" value="Calcineurin-like_PHP_lpxH"/>
</dbReference>
<dbReference type="AlphaFoldDB" id="A0A7U3YP18"/>
<evidence type="ECO:0000313" key="5">
    <source>
        <dbReference type="Proteomes" id="UP000006365"/>
    </source>
</evidence>
<dbReference type="PANTHER" id="PTHR43165:SF1">
    <property type="entry name" value="PHOSPHODIESTERASE MJ0936"/>
    <property type="match status" value="1"/>
</dbReference>
<dbReference type="InterPro" id="IPR053193">
    <property type="entry name" value="MetalloPDE_YfcE-like"/>
</dbReference>
<reference evidence="4 5" key="1">
    <citation type="journal article" date="2011" name="Stand. Genomic Sci.">
        <title>Complete genome sequence of Desulfobulbus propionicus type strain (1pr3).</title>
        <authorList>
            <person name="Pagani I."/>
            <person name="Lapidus A."/>
            <person name="Nolan M."/>
            <person name="Lucas S."/>
            <person name="Hammon N."/>
            <person name="Deshpande S."/>
            <person name="Cheng J.F."/>
            <person name="Chertkov O."/>
            <person name="Davenport K."/>
            <person name="Tapia R."/>
            <person name="Han C."/>
            <person name="Goodwin L."/>
            <person name="Pitluck S."/>
            <person name="Liolios K."/>
            <person name="Mavromatis K."/>
            <person name="Ivanova N."/>
            <person name="Mikhailova N."/>
            <person name="Pati A."/>
            <person name="Chen A."/>
            <person name="Palaniappan K."/>
            <person name="Land M."/>
            <person name="Hauser L."/>
            <person name="Chang Y.J."/>
            <person name="Jeffries C.D."/>
            <person name="Detter J.C."/>
            <person name="Brambilla E."/>
            <person name="Kannan K.P."/>
            <person name="Djao O.D."/>
            <person name="Rohde M."/>
            <person name="Pukall R."/>
            <person name="Spring S."/>
            <person name="Goker M."/>
            <person name="Sikorski J."/>
            <person name="Woyke T."/>
            <person name="Bristow J."/>
            <person name="Eisen J.A."/>
            <person name="Markowitz V."/>
            <person name="Hugenholtz P."/>
            <person name="Kyrpides N.C."/>
            <person name="Klenk H.P."/>
        </authorList>
    </citation>
    <scope>NUCLEOTIDE SEQUENCE [LARGE SCALE GENOMIC DNA]</scope>
    <source>
        <strain evidence="5">ATCC 33891 / DSM 2032 / 1pr3</strain>
    </source>
</reference>
<dbReference type="EC" id="3.1.4.-" evidence="2"/>
<evidence type="ECO:0000256" key="1">
    <source>
        <dbReference type="ARBA" id="ARBA00008950"/>
    </source>
</evidence>
<gene>
    <name evidence="4" type="ordered locus">Despr_2786</name>
</gene>
<dbReference type="NCBIfam" id="TIGR00040">
    <property type="entry name" value="yfcE"/>
    <property type="match status" value="1"/>
</dbReference>
<name>A0A7U3YP18_DESPD</name>
<dbReference type="GO" id="GO:0046872">
    <property type="term" value="F:metal ion binding"/>
    <property type="evidence" value="ECO:0007669"/>
    <property type="project" value="UniProtKB-KW"/>
</dbReference>
<sequence length="172" mass="18954">MRIAVLSDSHDHIANLHRAVQMANQHRAELLLHCGDLISSFMLPYLHAFQGPVHLVYGNNIGDQHLIATRCGAIFGNLHHHGCHHGTICLPALRIACHHYPAFARELACSGHFDLVCYGHDHLFHSEQIGDCLLVNPGELLGKDAAPTFALVDTEHKTVQRLAVGTQMLIDS</sequence>
<dbReference type="SUPFAM" id="SSF56300">
    <property type="entry name" value="Metallo-dependent phosphatases"/>
    <property type="match status" value="1"/>
</dbReference>
<dbReference type="Pfam" id="PF12850">
    <property type="entry name" value="Metallophos_2"/>
    <property type="match status" value="1"/>
</dbReference>
<dbReference type="Gene3D" id="3.60.21.10">
    <property type="match status" value="1"/>
</dbReference>
<dbReference type="InterPro" id="IPR029052">
    <property type="entry name" value="Metallo-depent_PP-like"/>
</dbReference>
<dbReference type="PANTHER" id="PTHR43165">
    <property type="entry name" value="METALLOPHOSPHOESTERASE"/>
    <property type="match status" value="1"/>
</dbReference>
<accession>A0A7U3YP18</accession>
<proteinExistence type="inferred from homology"/>
<evidence type="ECO:0000313" key="4">
    <source>
        <dbReference type="EMBL" id="ADW18920.1"/>
    </source>
</evidence>
<dbReference type="RefSeq" id="WP_015725445.1">
    <property type="nucleotide sequence ID" value="NC_014972.1"/>
</dbReference>
<dbReference type="EMBL" id="CP002364">
    <property type="protein sequence ID" value="ADW18920.1"/>
    <property type="molecule type" value="Genomic_DNA"/>
</dbReference>
<dbReference type="KEGG" id="dpr:Despr_2786"/>
<organism evidence="4 5">
    <name type="scientific">Desulfobulbus propionicus (strain ATCC 33891 / DSM 2032 / VKM B-1956 / 1pr3)</name>
    <dbReference type="NCBI Taxonomy" id="577650"/>
    <lineage>
        <taxon>Bacteria</taxon>
        <taxon>Pseudomonadati</taxon>
        <taxon>Thermodesulfobacteriota</taxon>
        <taxon>Desulfobulbia</taxon>
        <taxon>Desulfobulbales</taxon>
        <taxon>Desulfobulbaceae</taxon>
        <taxon>Desulfobulbus</taxon>
    </lineage>
</organism>